<sequence length="314" mass="33236">MKARRVLGTWFTIAVAAMMIFTVNTAQAADPLVDVDWVKSNSTKAGVVTIDARGKSDYLRGHIPGAVNTDYAKDGWRVGIDGVPAMFPEDPSKLGALIGGLGIDNASHVVLVAPGNNSSDMGTAARMYWTFKALGHDNVSILNGGMNAYLAAQDKDGNPTNPLEKGAANVTAKTFNIALRKDMIPSTADVKAALDKGVVMVDNRTADQYMGVNRHGKSKASGTIPGAVNIPQSWMTDNGGGMFRSKDTLAELYKAAGVPTSGEQISFCNTGHWASIGWFASSEILGNKDAKMYDGSMTGWTAANMPTEAKIEVK</sequence>
<dbReference type="Gene3D" id="3.40.250.10">
    <property type="entry name" value="Rhodanese-like domain"/>
    <property type="match status" value="2"/>
</dbReference>
<feature type="domain" description="Rhodanese" evidence="3">
    <location>
        <begin position="43"/>
        <end position="158"/>
    </location>
</feature>
<evidence type="ECO:0000313" key="5">
    <source>
        <dbReference type="Proteomes" id="UP000095347"/>
    </source>
</evidence>
<dbReference type="EMBL" id="MCGG01000052">
    <property type="protein sequence ID" value="OEJ65414.1"/>
    <property type="molecule type" value="Genomic_DNA"/>
</dbReference>
<evidence type="ECO:0000313" key="4">
    <source>
        <dbReference type="EMBL" id="OEJ65414.1"/>
    </source>
</evidence>
<gene>
    <name evidence="4" type="ORF">BEN30_14360</name>
</gene>
<dbReference type="InterPro" id="IPR051126">
    <property type="entry name" value="Thiosulfate_sulfurtransferase"/>
</dbReference>
<dbReference type="Proteomes" id="UP000095347">
    <property type="component" value="Unassembled WGS sequence"/>
</dbReference>
<keyword evidence="5" id="KW-1185">Reference proteome</keyword>
<accession>A0A1E5Q573</accession>
<feature type="chain" id="PRO_5009184044" description="Rhodanese domain-containing protein" evidence="2">
    <location>
        <begin position="29"/>
        <end position="314"/>
    </location>
</feature>
<proteinExistence type="predicted"/>
<dbReference type="Pfam" id="PF00581">
    <property type="entry name" value="Rhodanese"/>
    <property type="match status" value="2"/>
</dbReference>
<dbReference type="InterPro" id="IPR036873">
    <property type="entry name" value="Rhodanese-like_dom_sf"/>
</dbReference>
<dbReference type="PANTHER" id="PTHR43855">
    <property type="entry name" value="THIOSULFATE SULFURTRANSFERASE"/>
    <property type="match status" value="1"/>
</dbReference>
<evidence type="ECO:0000256" key="2">
    <source>
        <dbReference type="SAM" id="SignalP"/>
    </source>
</evidence>
<dbReference type="InterPro" id="IPR001763">
    <property type="entry name" value="Rhodanese-like_dom"/>
</dbReference>
<dbReference type="PROSITE" id="PS50206">
    <property type="entry name" value="RHODANESE_3"/>
    <property type="match status" value="2"/>
</dbReference>
<name>A0A1E5Q573_9PROT</name>
<dbReference type="AlphaFoldDB" id="A0A1E5Q573"/>
<protein>
    <recommendedName>
        <fullName evidence="3">Rhodanese domain-containing protein</fullName>
    </recommendedName>
</protein>
<evidence type="ECO:0000259" key="3">
    <source>
        <dbReference type="PROSITE" id="PS50206"/>
    </source>
</evidence>
<dbReference type="CDD" id="cd01449">
    <property type="entry name" value="TST_Repeat_2"/>
    <property type="match status" value="1"/>
</dbReference>
<comment type="caution">
    <text evidence="4">The sequence shown here is derived from an EMBL/GenBank/DDBJ whole genome shotgun (WGS) entry which is preliminary data.</text>
</comment>
<organism evidence="4 5">
    <name type="scientific">Magnetovibrio blakemorei</name>
    <dbReference type="NCBI Taxonomy" id="28181"/>
    <lineage>
        <taxon>Bacteria</taxon>
        <taxon>Pseudomonadati</taxon>
        <taxon>Pseudomonadota</taxon>
        <taxon>Alphaproteobacteria</taxon>
        <taxon>Rhodospirillales</taxon>
        <taxon>Magnetovibrionaceae</taxon>
        <taxon>Magnetovibrio</taxon>
    </lineage>
</organism>
<keyword evidence="1" id="KW-0677">Repeat</keyword>
<keyword evidence="2" id="KW-0732">Signal</keyword>
<dbReference type="SMART" id="SM00450">
    <property type="entry name" value="RHOD"/>
    <property type="match status" value="2"/>
</dbReference>
<dbReference type="SUPFAM" id="SSF52821">
    <property type="entry name" value="Rhodanese/Cell cycle control phosphatase"/>
    <property type="match status" value="2"/>
</dbReference>
<feature type="domain" description="Rhodanese" evidence="3">
    <location>
        <begin position="194"/>
        <end position="309"/>
    </location>
</feature>
<feature type="signal peptide" evidence="2">
    <location>
        <begin position="1"/>
        <end position="28"/>
    </location>
</feature>
<reference evidence="5" key="1">
    <citation type="submission" date="2016-07" db="EMBL/GenBank/DDBJ databases">
        <authorList>
            <person name="Florea S."/>
            <person name="Webb J.S."/>
            <person name="Jaromczyk J."/>
            <person name="Schardl C.L."/>
        </authorList>
    </citation>
    <scope>NUCLEOTIDE SEQUENCE [LARGE SCALE GENOMIC DNA]</scope>
    <source>
        <strain evidence="5">MV-1</strain>
    </source>
</reference>
<dbReference type="PANTHER" id="PTHR43855:SF1">
    <property type="entry name" value="THIOSULFATE SULFURTRANSFERASE"/>
    <property type="match status" value="1"/>
</dbReference>
<evidence type="ECO:0000256" key="1">
    <source>
        <dbReference type="ARBA" id="ARBA00022737"/>
    </source>
</evidence>
<dbReference type="STRING" id="28181.BEN30_14360"/>
<dbReference type="CDD" id="cd01448">
    <property type="entry name" value="TST_Repeat_1"/>
    <property type="match status" value="1"/>
</dbReference>